<dbReference type="EMBL" id="BAABRO010000009">
    <property type="protein sequence ID" value="GAA5508419.1"/>
    <property type="molecule type" value="Genomic_DNA"/>
</dbReference>
<gene>
    <name evidence="1" type="ORF">Rcae01_03885</name>
</gene>
<comment type="caution">
    <text evidence="1">The sequence shown here is derived from an EMBL/GenBank/DDBJ whole genome shotgun (WGS) entry which is preliminary data.</text>
</comment>
<evidence type="ECO:0000313" key="1">
    <source>
        <dbReference type="EMBL" id="GAA5508419.1"/>
    </source>
</evidence>
<keyword evidence="2" id="KW-1185">Reference proteome</keyword>
<name>A0ABP9VTE5_9BACT</name>
<organism evidence="1 2">
    <name type="scientific">Novipirellula caenicola</name>
    <dbReference type="NCBI Taxonomy" id="1536901"/>
    <lineage>
        <taxon>Bacteria</taxon>
        <taxon>Pseudomonadati</taxon>
        <taxon>Planctomycetota</taxon>
        <taxon>Planctomycetia</taxon>
        <taxon>Pirellulales</taxon>
        <taxon>Pirellulaceae</taxon>
        <taxon>Novipirellula</taxon>
    </lineage>
</organism>
<dbReference type="Proteomes" id="UP001416858">
    <property type="component" value="Unassembled WGS sequence"/>
</dbReference>
<accession>A0ABP9VTE5</accession>
<proteinExistence type="predicted"/>
<evidence type="ECO:0000313" key="2">
    <source>
        <dbReference type="Proteomes" id="UP001416858"/>
    </source>
</evidence>
<protein>
    <submittedName>
        <fullName evidence="1">Uncharacterized protein</fullName>
    </submittedName>
</protein>
<sequence length="110" mass="12285">MRLVLPQGWSLWMFHWLDGWITVRQIFRRLPSKKNRTPPAQLAMQESLYYAWKLGVSGILPSIVTGNNLLQAGKNAALFVKRTSGKSLSSEQGIQPFAGLLESEPTSAQS</sequence>
<reference evidence="1 2" key="1">
    <citation type="submission" date="2024-02" db="EMBL/GenBank/DDBJ databases">
        <title>Rhodopirellula caenicola NBRC 110016.</title>
        <authorList>
            <person name="Ichikawa N."/>
            <person name="Katano-Makiyama Y."/>
            <person name="Hidaka K."/>
        </authorList>
    </citation>
    <scope>NUCLEOTIDE SEQUENCE [LARGE SCALE GENOMIC DNA]</scope>
    <source>
        <strain evidence="1 2">NBRC 110016</strain>
    </source>
</reference>